<evidence type="ECO:0000256" key="6">
    <source>
        <dbReference type="PROSITE-ProRule" id="PRU00176"/>
    </source>
</evidence>
<dbReference type="GO" id="GO:0008270">
    <property type="term" value="F:zinc ion binding"/>
    <property type="evidence" value="ECO:0007669"/>
    <property type="project" value="UniProtKB-KW"/>
</dbReference>
<protein>
    <recommendedName>
        <fullName evidence="12">Zinc finger CCCH domain-containing protein 18-like</fullName>
    </recommendedName>
</protein>
<dbReference type="SUPFAM" id="SSF90229">
    <property type="entry name" value="CCCH zinc finger"/>
    <property type="match status" value="1"/>
</dbReference>
<dbReference type="EMBL" id="JAXIOK010000009">
    <property type="protein sequence ID" value="KAK4762269.1"/>
    <property type="molecule type" value="Genomic_DNA"/>
</dbReference>
<dbReference type="Gene3D" id="3.30.1370.210">
    <property type="match status" value="1"/>
</dbReference>
<organism evidence="10 11">
    <name type="scientific">Trapa incisa</name>
    <dbReference type="NCBI Taxonomy" id="236973"/>
    <lineage>
        <taxon>Eukaryota</taxon>
        <taxon>Viridiplantae</taxon>
        <taxon>Streptophyta</taxon>
        <taxon>Embryophyta</taxon>
        <taxon>Tracheophyta</taxon>
        <taxon>Spermatophyta</taxon>
        <taxon>Magnoliopsida</taxon>
        <taxon>eudicotyledons</taxon>
        <taxon>Gunneridae</taxon>
        <taxon>Pentapetalae</taxon>
        <taxon>rosids</taxon>
        <taxon>malvids</taxon>
        <taxon>Myrtales</taxon>
        <taxon>Lythraceae</taxon>
        <taxon>Trapa</taxon>
    </lineage>
</organism>
<keyword evidence="4 6" id="KW-0694">RNA-binding</keyword>
<dbReference type="Pfam" id="PF23182">
    <property type="entry name" value="PABC_AtC3H46"/>
    <property type="match status" value="1"/>
</dbReference>
<dbReference type="PANTHER" id="PTHR24009">
    <property type="entry name" value="RNA-BINDING (RRM/RBD/RNP MOTIFS)"/>
    <property type="match status" value="1"/>
</dbReference>
<name>A0AAN7KC85_9MYRT</name>
<sequence length="498" mass="56251">MAQALVGCSSLHNPIQMDISEATRIMYDRIQKTDPDNVSKIIGYVLLRSNGEQEMIRLACSPDTSIQSLIMEAKAELGLSHPIDMVAAEALYQCPQYSPGSNSQADHLGSHFCRNLHLPISLSPPQFPVKICHYYLKGFCKHGSKCRYFHGTPQQQFNSFSKCSPNMEDHGIPHGPLARLELEITELLKSRGGLPVSIASLPMLYFEKYGRTIQAEGYLSESQRHGKVGFSLSKLLARLKKSIRLIDRRPHGQHSVILAEDADKYLGSEGIDPNGIGSASRQIYLTFPAESTFSEQDVSNYFNKFGPVQDVRIPCQQKRMFGFVSFVFANTAKLILVQGNPHFICGSRVLVKPYKEKLRISDRKYAEKIHSIARYNQCLMERDPEMLVFPDASRFLGDDLLEEHQYTFELDRKRLEGLQIAPQSLPWSHLGCSSDHFYPWEVNEQPTDYSRFKNIYSLFDVGNNDSSSKDQIDWADCDSTQFLSLPENPFAGSISTVT</sequence>
<keyword evidence="5" id="KW-0238">DNA-binding</keyword>
<dbReference type="SMART" id="SM00356">
    <property type="entry name" value="ZnF_C3H1"/>
    <property type="match status" value="1"/>
</dbReference>
<feature type="domain" description="C3H1-type" evidence="9">
    <location>
        <begin position="126"/>
        <end position="153"/>
    </location>
</feature>
<evidence type="ECO:0000256" key="1">
    <source>
        <dbReference type="ARBA" id="ARBA00022723"/>
    </source>
</evidence>
<evidence type="ECO:0000256" key="5">
    <source>
        <dbReference type="ARBA" id="ARBA00023125"/>
    </source>
</evidence>
<evidence type="ECO:0000259" key="9">
    <source>
        <dbReference type="PROSITE" id="PS50103"/>
    </source>
</evidence>
<comment type="caution">
    <text evidence="10">The sequence shown here is derived from an EMBL/GenBank/DDBJ whole genome shotgun (WGS) entry which is preliminary data.</text>
</comment>
<dbReference type="InterPro" id="IPR034365">
    <property type="entry name" value="AtC3H46-like_RRM"/>
</dbReference>
<keyword evidence="2 7" id="KW-0863">Zinc-finger</keyword>
<dbReference type="InterPro" id="IPR000571">
    <property type="entry name" value="Znf_CCCH"/>
</dbReference>
<dbReference type="CDD" id="cd12458">
    <property type="entry name" value="RRM_AtC3H46_like"/>
    <property type="match status" value="1"/>
</dbReference>
<dbReference type="Pfam" id="PF00076">
    <property type="entry name" value="RRM_1"/>
    <property type="match status" value="1"/>
</dbReference>
<dbReference type="FunFam" id="3.30.70.330:FF:000678">
    <property type="entry name" value="zinc finger CCCH domain-containing protein 53-like isoform X2"/>
    <property type="match status" value="1"/>
</dbReference>
<accession>A0AAN7KC85</accession>
<feature type="zinc finger region" description="C3H1-type" evidence="7">
    <location>
        <begin position="126"/>
        <end position="153"/>
    </location>
</feature>
<evidence type="ECO:0000256" key="3">
    <source>
        <dbReference type="ARBA" id="ARBA00022833"/>
    </source>
</evidence>
<evidence type="ECO:0000313" key="11">
    <source>
        <dbReference type="Proteomes" id="UP001345219"/>
    </source>
</evidence>
<proteinExistence type="predicted"/>
<keyword evidence="11" id="KW-1185">Reference proteome</keyword>
<dbReference type="PROSITE" id="PS50103">
    <property type="entry name" value="ZF_C3H1"/>
    <property type="match status" value="1"/>
</dbReference>
<keyword evidence="1 7" id="KW-0479">Metal-binding</keyword>
<evidence type="ECO:0000256" key="2">
    <source>
        <dbReference type="ARBA" id="ARBA00022771"/>
    </source>
</evidence>
<dbReference type="Pfam" id="PF00642">
    <property type="entry name" value="zf-CCCH"/>
    <property type="match status" value="1"/>
</dbReference>
<dbReference type="AlphaFoldDB" id="A0AAN7KC85"/>
<dbReference type="PROSITE" id="PS50102">
    <property type="entry name" value="RRM"/>
    <property type="match status" value="1"/>
</dbReference>
<dbReference type="InterPro" id="IPR056276">
    <property type="entry name" value="AtC3H46-like_PABC-like"/>
</dbReference>
<evidence type="ECO:0000259" key="8">
    <source>
        <dbReference type="PROSITE" id="PS50102"/>
    </source>
</evidence>
<keyword evidence="3 7" id="KW-0862">Zinc</keyword>
<dbReference type="GO" id="GO:0003677">
    <property type="term" value="F:DNA binding"/>
    <property type="evidence" value="ECO:0007669"/>
    <property type="project" value="UniProtKB-KW"/>
</dbReference>
<reference evidence="10 11" key="1">
    <citation type="journal article" date="2023" name="Hortic Res">
        <title>Pangenome of water caltrop reveals structural variations and asymmetric subgenome divergence after allopolyploidization.</title>
        <authorList>
            <person name="Zhang X."/>
            <person name="Chen Y."/>
            <person name="Wang L."/>
            <person name="Yuan Y."/>
            <person name="Fang M."/>
            <person name="Shi L."/>
            <person name="Lu R."/>
            <person name="Comes H.P."/>
            <person name="Ma Y."/>
            <person name="Chen Y."/>
            <person name="Huang G."/>
            <person name="Zhou Y."/>
            <person name="Zheng Z."/>
            <person name="Qiu Y."/>
        </authorList>
    </citation>
    <scope>NUCLEOTIDE SEQUENCE [LARGE SCALE GENOMIC DNA]</scope>
    <source>
        <tissue evidence="10">Roots</tissue>
    </source>
</reference>
<evidence type="ECO:0000256" key="7">
    <source>
        <dbReference type="PROSITE-ProRule" id="PRU00723"/>
    </source>
</evidence>
<dbReference type="GO" id="GO:0003723">
    <property type="term" value="F:RNA binding"/>
    <property type="evidence" value="ECO:0007669"/>
    <property type="project" value="UniProtKB-UniRule"/>
</dbReference>
<dbReference type="InterPro" id="IPR012677">
    <property type="entry name" value="Nucleotide-bd_a/b_plait_sf"/>
</dbReference>
<feature type="domain" description="RRM" evidence="8">
    <location>
        <begin position="281"/>
        <end position="356"/>
    </location>
</feature>
<evidence type="ECO:0000313" key="10">
    <source>
        <dbReference type="EMBL" id="KAK4762269.1"/>
    </source>
</evidence>
<dbReference type="InterPro" id="IPR036855">
    <property type="entry name" value="Znf_CCCH_sf"/>
</dbReference>
<dbReference type="Gene3D" id="3.30.70.330">
    <property type="match status" value="1"/>
</dbReference>
<dbReference type="InterPro" id="IPR035979">
    <property type="entry name" value="RBD_domain_sf"/>
</dbReference>
<dbReference type="SMART" id="SM00360">
    <property type="entry name" value="RRM"/>
    <property type="match status" value="1"/>
</dbReference>
<evidence type="ECO:0008006" key="12">
    <source>
        <dbReference type="Google" id="ProtNLM"/>
    </source>
</evidence>
<dbReference type="InterPro" id="IPR000504">
    <property type="entry name" value="RRM_dom"/>
</dbReference>
<gene>
    <name evidence="10" type="ORF">SAY87_030153</name>
</gene>
<dbReference type="SUPFAM" id="SSF54928">
    <property type="entry name" value="RNA-binding domain, RBD"/>
    <property type="match status" value="1"/>
</dbReference>
<dbReference type="PANTHER" id="PTHR24009:SF0">
    <property type="entry name" value="ZINC FINGER CCCH DOMAIN-CONTAINING PROTEIN 18"/>
    <property type="match status" value="1"/>
</dbReference>
<dbReference type="Proteomes" id="UP001345219">
    <property type="component" value="Chromosome 23"/>
</dbReference>
<evidence type="ECO:0000256" key="4">
    <source>
        <dbReference type="ARBA" id="ARBA00022884"/>
    </source>
</evidence>